<gene>
    <name evidence="2" type="ORF">P5673_028904</name>
</gene>
<evidence type="ECO:0000313" key="3">
    <source>
        <dbReference type="Proteomes" id="UP001249851"/>
    </source>
</evidence>
<protein>
    <submittedName>
        <fullName evidence="2">Uncharacterized protein</fullName>
    </submittedName>
</protein>
<evidence type="ECO:0000313" key="2">
    <source>
        <dbReference type="EMBL" id="KAK2550390.1"/>
    </source>
</evidence>
<comment type="caution">
    <text evidence="2">The sequence shown here is derived from an EMBL/GenBank/DDBJ whole genome shotgun (WGS) entry which is preliminary data.</text>
</comment>
<feature type="region of interest" description="Disordered" evidence="1">
    <location>
        <begin position="52"/>
        <end position="71"/>
    </location>
</feature>
<reference evidence="2" key="2">
    <citation type="journal article" date="2023" name="Science">
        <title>Genomic signatures of disease resistance in endangered staghorn corals.</title>
        <authorList>
            <person name="Vollmer S.V."/>
            <person name="Selwyn J.D."/>
            <person name="Despard B.A."/>
            <person name="Roesel C.L."/>
        </authorList>
    </citation>
    <scope>NUCLEOTIDE SEQUENCE</scope>
    <source>
        <strain evidence="2">K2</strain>
    </source>
</reference>
<name>A0AAD9PXC2_ACRCE</name>
<dbReference type="Proteomes" id="UP001249851">
    <property type="component" value="Unassembled WGS sequence"/>
</dbReference>
<reference evidence="2" key="1">
    <citation type="journal article" date="2023" name="G3 (Bethesda)">
        <title>Whole genome assembly and annotation of the endangered Caribbean coral Acropora cervicornis.</title>
        <authorList>
            <person name="Selwyn J.D."/>
            <person name="Vollmer S.V."/>
        </authorList>
    </citation>
    <scope>NUCLEOTIDE SEQUENCE</scope>
    <source>
        <strain evidence="2">K2</strain>
    </source>
</reference>
<proteinExistence type="predicted"/>
<feature type="compositionally biased region" description="Polar residues" evidence="1">
    <location>
        <begin position="57"/>
        <end position="71"/>
    </location>
</feature>
<organism evidence="2 3">
    <name type="scientific">Acropora cervicornis</name>
    <name type="common">Staghorn coral</name>
    <dbReference type="NCBI Taxonomy" id="6130"/>
    <lineage>
        <taxon>Eukaryota</taxon>
        <taxon>Metazoa</taxon>
        <taxon>Cnidaria</taxon>
        <taxon>Anthozoa</taxon>
        <taxon>Hexacorallia</taxon>
        <taxon>Scleractinia</taxon>
        <taxon>Astrocoeniina</taxon>
        <taxon>Acroporidae</taxon>
        <taxon>Acropora</taxon>
    </lineage>
</organism>
<dbReference type="AlphaFoldDB" id="A0AAD9PXC2"/>
<keyword evidence="3" id="KW-1185">Reference proteome</keyword>
<sequence length="117" mass="13657">MVSLRRTDFMGSWCCDCRRNLRNATDNRERDFVDTNKIHHDHSYLCRQEQAMHEDSTVSSDVSLSPGTTSTECQTDLATDEIEYLITELKECRKKVTILDGKVENKKRLKRELNTED</sequence>
<accession>A0AAD9PXC2</accession>
<evidence type="ECO:0000256" key="1">
    <source>
        <dbReference type="SAM" id="MobiDB-lite"/>
    </source>
</evidence>
<dbReference type="EMBL" id="JARQWQ010000111">
    <property type="protein sequence ID" value="KAK2550390.1"/>
    <property type="molecule type" value="Genomic_DNA"/>
</dbReference>